<keyword evidence="7" id="KW-0472">Membrane</keyword>
<feature type="domain" description="ABC transporter" evidence="8">
    <location>
        <begin position="25"/>
        <end position="247"/>
    </location>
</feature>
<evidence type="ECO:0000313" key="9">
    <source>
        <dbReference type="EMBL" id="MTH60083.1"/>
    </source>
</evidence>
<dbReference type="SMART" id="SM00382">
    <property type="entry name" value="AAA"/>
    <property type="match status" value="1"/>
</dbReference>
<dbReference type="RefSeq" id="WP_155040029.1">
    <property type="nucleotide sequence ID" value="NZ_JBHGCD010000007.1"/>
</dbReference>
<reference evidence="9 10" key="1">
    <citation type="submission" date="2019-11" db="EMBL/GenBank/DDBJ databases">
        <authorList>
            <person name="Dong K."/>
        </authorList>
    </citation>
    <scope>NUCLEOTIDE SEQUENCE [LARGE SCALE GENOMIC DNA]</scope>
    <source>
        <strain evidence="9 10">NBRC 112902</strain>
    </source>
</reference>
<organism evidence="9 10">
    <name type="scientific">Paracoccus litorisediminis</name>
    <dbReference type="NCBI Taxonomy" id="2006130"/>
    <lineage>
        <taxon>Bacteria</taxon>
        <taxon>Pseudomonadati</taxon>
        <taxon>Pseudomonadota</taxon>
        <taxon>Alphaproteobacteria</taxon>
        <taxon>Rhodobacterales</taxon>
        <taxon>Paracoccaceae</taxon>
        <taxon>Paracoccus</taxon>
    </lineage>
</organism>
<proteinExistence type="inferred from homology"/>
<dbReference type="InterPro" id="IPR003439">
    <property type="entry name" value="ABC_transporter-like_ATP-bd"/>
</dbReference>
<sequence length="258" mass="27477">MQAVELLPRDITVPPMLRDNRGAAVSIRNVTRSFEGNRVLSNLDLDVRPGEFLSIVGKSGCGKSTLLRLIAGLDQPSSGEVRIDDRPATQAGDKLRIMFQEPRLLPWANVADNVAVGLRQGPDPQAVTEALASVQLADKAGVWPALLSGGQRQRAALARALVSHPSLLVLDEPLGALDALTRLTMQNLIRDMHAKAGFTAILVTHDVAEAVALSDRVIVLGQGGILHHVEILRVGPTQRGSAELAAIEAEILDAIFAA</sequence>
<evidence type="ECO:0000256" key="2">
    <source>
        <dbReference type="ARBA" id="ARBA00022448"/>
    </source>
</evidence>
<evidence type="ECO:0000256" key="1">
    <source>
        <dbReference type="ARBA" id="ARBA00005417"/>
    </source>
</evidence>
<dbReference type="InterPro" id="IPR017871">
    <property type="entry name" value="ABC_transporter-like_CS"/>
</dbReference>
<dbReference type="InterPro" id="IPR003593">
    <property type="entry name" value="AAA+_ATPase"/>
</dbReference>
<dbReference type="PROSITE" id="PS50893">
    <property type="entry name" value="ABC_TRANSPORTER_2"/>
    <property type="match status" value="1"/>
</dbReference>
<keyword evidence="5 9" id="KW-0067">ATP-binding</keyword>
<keyword evidence="2" id="KW-0813">Transport</keyword>
<dbReference type="PANTHER" id="PTHR42788:SF17">
    <property type="entry name" value="ALIPHATIC SULFONATES IMPORT ATP-BINDING PROTEIN SSUB"/>
    <property type="match status" value="1"/>
</dbReference>
<keyword evidence="6" id="KW-1278">Translocase</keyword>
<name>A0A844HIU1_9RHOB</name>
<evidence type="ECO:0000256" key="3">
    <source>
        <dbReference type="ARBA" id="ARBA00022475"/>
    </source>
</evidence>
<dbReference type="GO" id="GO:0016887">
    <property type="term" value="F:ATP hydrolysis activity"/>
    <property type="evidence" value="ECO:0007669"/>
    <property type="project" value="InterPro"/>
</dbReference>
<keyword evidence="3" id="KW-1003">Cell membrane</keyword>
<comment type="similarity">
    <text evidence="1">Belongs to the ABC transporter superfamily.</text>
</comment>
<dbReference type="PROSITE" id="PS00211">
    <property type="entry name" value="ABC_TRANSPORTER_1"/>
    <property type="match status" value="1"/>
</dbReference>
<evidence type="ECO:0000256" key="7">
    <source>
        <dbReference type="ARBA" id="ARBA00023136"/>
    </source>
</evidence>
<gene>
    <name evidence="9" type="ORF">GL300_12785</name>
</gene>
<evidence type="ECO:0000256" key="6">
    <source>
        <dbReference type="ARBA" id="ARBA00022967"/>
    </source>
</evidence>
<dbReference type="PANTHER" id="PTHR42788">
    <property type="entry name" value="TAURINE IMPORT ATP-BINDING PROTEIN-RELATED"/>
    <property type="match status" value="1"/>
</dbReference>
<dbReference type="Pfam" id="PF00005">
    <property type="entry name" value="ABC_tran"/>
    <property type="match status" value="1"/>
</dbReference>
<dbReference type="GO" id="GO:0005524">
    <property type="term" value="F:ATP binding"/>
    <property type="evidence" value="ECO:0007669"/>
    <property type="project" value="UniProtKB-KW"/>
</dbReference>
<dbReference type="InterPro" id="IPR050166">
    <property type="entry name" value="ABC_transporter_ATP-bind"/>
</dbReference>
<evidence type="ECO:0000259" key="8">
    <source>
        <dbReference type="PROSITE" id="PS50893"/>
    </source>
</evidence>
<protein>
    <submittedName>
        <fullName evidence="9">ATP-binding cassette domain-containing protein</fullName>
    </submittedName>
</protein>
<dbReference type="Gene3D" id="3.40.50.300">
    <property type="entry name" value="P-loop containing nucleotide triphosphate hydrolases"/>
    <property type="match status" value="1"/>
</dbReference>
<comment type="caution">
    <text evidence="9">The sequence shown here is derived from an EMBL/GenBank/DDBJ whole genome shotgun (WGS) entry which is preliminary data.</text>
</comment>
<keyword evidence="10" id="KW-1185">Reference proteome</keyword>
<dbReference type="EMBL" id="WMIG01000006">
    <property type="protein sequence ID" value="MTH60083.1"/>
    <property type="molecule type" value="Genomic_DNA"/>
</dbReference>
<dbReference type="Proteomes" id="UP000449846">
    <property type="component" value="Unassembled WGS sequence"/>
</dbReference>
<evidence type="ECO:0000256" key="5">
    <source>
        <dbReference type="ARBA" id="ARBA00022840"/>
    </source>
</evidence>
<evidence type="ECO:0000256" key="4">
    <source>
        <dbReference type="ARBA" id="ARBA00022741"/>
    </source>
</evidence>
<keyword evidence="4" id="KW-0547">Nucleotide-binding</keyword>
<evidence type="ECO:0000313" key="10">
    <source>
        <dbReference type="Proteomes" id="UP000449846"/>
    </source>
</evidence>
<dbReference type="OrthoDB" id="9802264at2"/>
<accession>A0A844HIU1</accession>
<dbReference type="AlphaFoldDB" id="A0A844HIU1"/>
<dbReference type="SUPFAM" id="SSF52540">
    <property type="entry name" value="P-loop containing nucleoside triphosphate hydrolases"/>
    <property type="match status" value="1"/>
</dbReference>
<dbReference type="InterPro" id="IPR027417">
    <property type="entry name" value="P-loop_NTPase"/>
</dbReference>